<sequence length="73" mass="7894">MHSHSIASRTHGHVFLGEGHERRTWAVVILTAAAIVSDHPREPDAYKERLVGIEGLSHVTVEVHRGHGATAAA</sequence>
<keyword evidence="2" id="KW-1185">Reference proteome</keyword>
<reference evidence="1 2" key="1">
    <citation type="submission" date="2023-07" db="EMBL/GenBank/DDBJ databases">
        <title>Genomic Encyclopedia of Type Strains, Phase IV (KMG-IV): sequencing the most valuable type-strain genomes for metagenomic binning, comparative biology and taxonomic classification.</title>
        <authorList>
            <person name="Goeker M."/>
        </authorList>
    </citation>
    <scope>NUCLEOTIDE SEQUENCE [LARGE SCALE GENOMIC DNA]</scope>
    <source>
        <strain evidence="1 2">DSM 19619</strain>
    </source>
</reference>
<accession>A0ABU0JHH3</accession>
<dbReference type="EMBL" id="JAUSVX010000018">
    <property type="protein sequence ID" value="MDQ0473735.1"/>
    <property type="molecule type" value="Genomic_DNA"/>
</dbReference>
<organism evidence="1 2">
    <name type="scientific">Labrys wisconsinensis</name>
    <dbReference type="NCBI Taxonomy" id="425677"/>
    <lineage>
        <taxon>Bacteria</taxon>
        <taxon>Pseudomonadati</taxon>
        <taxon>Pseudomonadota</taxon>
        <taxon>Alphaproteobacteria</taxon>
        <taxon>Hyphomicrobiales</taxon>
        <taxon>Xanthobacteraceae</taxon>
        <taxon>Labrys</taxon>
    </lineage>
</organism>
<evidence type="ECO:0000313" key="1">
    <source>
        <dbReference type="EMBL" id="MDQ0473735.1"/>
    </source>
</evidence>
<name>A0ABU0JHH3_9HYPH</name>
<comment type="caution">
    <text evidence="1">The sequence shown here is derived from an EMBL/GenBank/DDBJ whole genome shotgun (WGS) entry which is preliminary data.</text>
</comment>
<dbReference type="Proteomes" id="UP001242480">
    <property type="component" value="Unassembled WGS sequence"/>
</dbReference>
<dbReference type="RefSeq" id="WP_307282349.1">
    <property type="nucleotide sequence ID" value="NZ_JAUSVX010000018.1"/>
</dbReference>
<protein>
    <submittedName>
        <fullName evidence="1">Uncharacterized protein</fullName>
    </submittedName>
</protein>
<proteinExistence type="predicted"/>
<gene>
    <name evidence="1" type="ORF">QO011_006771</name>
</gene>
<evidence type="ECO:0000313" key="2">
    <source>
        <dbReference type="Proteomes" id="UP001242480"/>
    </source>
</evidence>